<gene>
    <name evidence="2" type="ORF">ANE_LOCUS14904</name>
</gene>
<evidence type="ECO:0000313" key="3">
    <source>
        <dbReference type="Proteomes" id="UP000489600"/>
    </source>
</evidence>
<accession>A0A565BT13</accession>
<name>A0A565BT13_9BRAS</name>
<comment type="caution">
    <text evidence="2">The sequence shown here is derived from an EMBL/GenBank/DDBJ whole genome shotgun (WGS) entry which is preliminary data.</text>
</comment>
<dbReference type="AlphaFoldDB" id="A0A565BT13"/>
<proteinExistence type="predicted"/>
<evidence type="ECO:0000313" key="2">
    <source>
        <dbReference type="EMBL" id="VVB04460.1"/>
    </source>
</evidence>
<feature type="compositionally biased region" description="Basic and acidic residues" evidence="1">
    <location>
        <begin position="52"/>
        <end position="63"/>
    </location>
</feature>
<dbReference type="Proteomes" id="UP000489600">
    <property type="component" value="Unassembled WGS sequence"/>
</dbReference>
<sequence length="77" mass="8847">MTTRDVVKGKERKPTHGRGKEIRQDGHSFGKKKGDKPKSTKGNNSVRMQTIWREETSEWDRKRNPTIVLPSGRGKET</sequence>
<feature type="region of interest" description="Disordered" evidence="1">
    <location>
        <begin position="1"/>
        <end position="77"/>
    </location>
</feature>
<keyword evidence="3" id="KW-1185">Reference proteome</keyword>
<evidence type="ECO:0000256" key="1">
    <source>
        <dbReference type="SAM" id="MobiDB-lite"/>
    </source>
</evidence>
<organism evidence="2 3">
    <name type="scientific">Arabis nemorensis</name>
    <dbReference type="NCBI Taxonomy" id="586526"/>
    <lineage>
        <taxon>Eukaryota</taxon>
        <taxon>Viridiplantae</taxon>
        <taxon>Streptophyta</taxon>
        <taxon>Embryophyta</taxon>
        <taxon>Tracheophyta</taxon>
        <taxon>Spermatophyta</taxon>
        <taxon>Magnoliopsida</taxon>
        <taxon>eudicotyledons</taxon>
        <taxon>Gunneridae</taxon>
        <taxon>Pentapetalae</taxon>
        <taxon>rosids</taxon>
        <taxon>malvids</taxon>
        <taxon>Brassicales</taxon>
        <taxon>Brassicaceae</taxon>
        <taxon>Arabideae</taxon>
        <taxon>Arabis</taxon>
    </lineage>
</organism>
<feature type="compositionally biased region" description="Basic and acidic residues" evidence="1">
    <location>
        <begin position="1"/>
        <end position="28"/>
    </location>
</feature>
<dbReference type="EMBL" id="CABITT030000005">
    <property type="protein sequence ID" value="VVB04460.1"/>
    <property type="molecule type" value="Genomic_DNA"/>
</dbReference>
<protein>
    <submittedName>
        <fullName evidence="2">Uncharacterized protein</fullName>
    </submittedName>
</protein>
<reference evidence="2" key="1">
    <citation type="submission" date="2019-07" db="EMBL/GenBank/DDBJ databases">
        <authorList>
            <person name="Dittberner H."/>
        </authorList>
    </citation>
    <scope>NUCLEOTIDE SEQUENCE [LARGE SCALE GENOMIC DNA]</scope>
</reference>